<feature type="transmembrane region" description="Helical" evidence="5">
    <location>
        <begin position="174"/>
        <end position="191"/>
    </location>
</feature>
<feature type="transmembrane region" description="Helical" evidence="5">
    <location>
        <begin position="331"/>
        <end position="354"/>
    </location>
</feature>
<evidence type="ECO:0000313" key="8">
    <source>
        <dbReference type="Proteomes" id="UP000228495"/>
    </source>
</evidence>
<dbReference type="Pfam" id="PF04932">
    <property type="entry name" value="Wzy_C"/>
    <property type="match status" value="1"/>
</dbReference>
<feature type="transmembrane region" description="Helical" evidence="5">
    <location>
        <begin position="69"/>
        <end position="87"/>
    </location>
</feature>
<dbReference type="Proteomes" id="UP000228495">
    <property type="component" value="Unassembled WGS sequence"/>
</dbReference>
<dbReference type="AlphaFoldDB" id="A0A2H0BER4"/>
<reference evidence="7 8" key="1">
    <citation type="submission" date="2017-09" db="EMBL/GenBank/DDBJ databases">
        <title>Depth-based differentiation of microbial function through sediment-hosted aquifers and enrichment of novel symbionts in the deep terrestrial subsurface.</title>
        <authorList>
            <person name="Probst A.J."/>
            <person name="Ladd B."/>
            <person name="Jarett J.K."/>
            <person name="Geller-Mcgrath D.E."/>
            <person name="Sieber C.M."/>
            <person name="Emerson J.B."/>
            <person name="Anantharaman K."/>
            <person name="Thomas B.C."/>
            <person name="Malmstrom R."/>
            <person name="Stieglmeier M."/>
            <person name="Klingl A."/>
            <person name="Woyke T."/>
            <person name="Ryan C.M."/>
            <person name="Banfield J.F."/>
        </authorList>
    </citation>
    <scope>NUCLEOTIDE SEQUENCE [LARGE SCALE GENOMIC DNA]</scope>
    <source>
        <strain evidence="7">CG22_combo_CG10-13_8_21_14_all_39_12</strain>
    </source>
</reference>
<comment type="subcellular location">
    <subcellularLocation>
        <location evidence="1">Membrane</location>
        <topology evidence="1">Multi-pass membrane protein</topology>
    </subcellularLocation>
</comment>
<feature type="transmembrane region" description="Helical" evidence="5">
    <location>
        <begin position="203"/>
        <end position="235"/>
    </location>
</feature>
<dbReference type="InterPro" id="IPR051533">
    <property type="entry name" value="WaaL-like"/>
</dbReference>
<proteinExistence type="predicted"/>
<feature type="transmembrane region" description="Helical" evidence="5">
    <location>
        <begin position="366"/>
        <end position="393"/>
    </location>
</feature>
<evidence type="ECO:0000256" key="5">
    <source>
        <dbReference type="SAM" id="Phobius"/>
    </source>
</evidence>
<dbReference type="InterPro" id="IPR007016">
    <property type="entry name" value="O-antigen_ligase-rel_domated"/>
</dbReference>
<evidence type="ECO:0000259" key="6">
    <source>
        <dbReference type="Pfam" id="PF04932"/>
    </source>
</evidence>
<feature type="transmembrane region" description="Helical" evidence="5">
    <location>
        <begin position="241"/>
        <end position="259"/>
    </location>
</feature>
<sequence>MAIKPYYKLLSILYIFTIFTVLLGQLGSIPVGGSIGIYASDIAVSLLVVVWIGSLRAHNFKRMFMLHEVLLFMFLAVALVSLINSMVSVSSDIFIVGVSYWARLVFYSLLLPIGYDIWKFTKKDHFWSLALAVTAFGVLGILQFLLFPDFSQFVEHGWDPHYYRVLSTFFDPNFAGLWLSFGVLFVLDRWYTASNTRLQKNIIYLFVSILLIALVLTFSRSTYLAFGIGLTVFSFIRDKRILIVMGIFGLLAFTFIPRVQTRIIGALTIDETASYRIDDYQKTLGIVVDHPLLGVGYNTFRNAQFEYGYFRNGRGVNDDGGHAGAGADNSFLFTLATMGIVGLLSLLIFGLSLFSAVKKSSHNAYLLSSLVAFIIHAQFVNSLYYTWMLAWFLGTTGLYLKISTYHEA</sequence>
<feature type="transmembrane region" description="Helical" evidence="5">
    <location>
        <begin position="35"/>
        <end position="57"/>
    </location>
</feature>
<dbReference type="EMBL" id="PCSU01000077">
    <property type="protein sequence ID" value="PIP56156.1"/>
    <property type="molecule type" value="Genomic_DNA"/>
</dbReference>
<dbReference type="GO" id="GO:0016020">
    <property type="term" value="C:membrane"/>
    <property type="evidence" value="ECO:0007669"/>
    <property type="project" value="UniProtKB-SubCell"/>
</dbReference>
<feature type="transmembrane region" description="Helical" evidence="5">
    <location>
        <begin position="93"/>
        <end position="114"/>
    </location>
</feature>
<comment type="caution">
    <text evidence="7">The sequence shown here is derived from an EMBL/GenBank/DDBJ whole genome shotgun (WGS) entry which is preliminary data.</text>
</comment>
<accession>A0A2H0BER4</accession>
<feature type="domain" description="O-antigen ligase-related" evidence="6">
    <location>
        <begin position="206"/>
        <end position="346"/>
    </location>
</feature>
<keyword evidence="3 5" id="KW-1133">Transmembrane helix</keyword>
<evidence type="ECO:0000256" key="1">
    <source>
        <dbReference type="ARBA" id="ARBA00004141"/>
    </source>
</evidence>
<dbReference type="PANTHER" id="PTHR37422:SF13">
    <property type="entry name" value="LIPOPOLYSACCHARIDE BIOSYNTHESIS PROTEIN PA4999-RELATED"/>
    <property type="match status" value="1"/>
</dbReference>
<evidence type="ECO:0000256" key="3">
    <source>
        <dbReference type="ARBA" id="ARBA00022989"/>
    </source>
</evidence>
<keyword evidence="2 5" id="KW-0812">Transmembrane</keyword>
<evidence type="ECO:0000256" key="4">
    <source>
        <dbReference type="ARBA" id="ARBA00023136"/>
    </source>
</evidence>
<keyword evidence="4 5" id="KW-0472">Membrane</keyword>
<dbReference type="PANTHER" id="PTHR37422">
    <property type="entry name" value="TEICHURONIC ACID BIOSYNTHESIS PROTEIN TUAE"/>
    <property type="match status" value="1"/>
</dbReference>
<feature type="transmembrane region" description="Helical" evidence="5">
    <location>
        <begin position="12"/>
        <end position="29"/>
    </location>
</feature>
<feature type="transmembrane region" description="Helical" evidence="5">
    <location>
        <begin position="126"/>
        <end position="147"/>
    </location>
</feature>
<protein>
    <recommendedName>
        <fullName evidence="6">O-antigen ligase-related domain-containing protein</fullName>
    </recommendedName>
</protein>
<organism evidence="7 8">
    <name type="scientific">candidate division WWE3 bacterium CG22_combo_CG10-13_8_21_14_all_39_12</name>
    <dbReference type="NCBI Taxonomy" id="1975094"/>
    <lineage>
        <taxon>Bacteria</taxon>
        <taxon>Katanobacteria</taxon>
    </lineage>
</organism>
<evidence type="ECO:0000313" key="7">
    <source>
        <dbReference type="EMBL" id="PIP56156.1"/>
    </source>
</evidence>
<name>A0A2H0BER4_UNCKA</name>
<evidence type="ECO:0000256" key="2">
    <source>
        <dbReference type="ARBA" id="ARBA00022692"/>
    </source>
</evidence>
<gene>
    <name evidence="7" type="ORF">COX05_04460</name>
</gene>